<sequence>MLEKPLRERLLDRLGTPAAGMRLIVDAVKYAPVRKVASCGGGNVITPFQSHKMQRTVETESRHLEFPAAVSLEHDPAVLEYYPQPSQLKFEVIDADGEIHAIDHTPDFLVVTEREVWFLECKPWSKLEKLAQRYPWRYQLDPDNRWRAPLIEQWLAERGIGYRIQSDRDIPQRRIENTLFLEDYLDPSAPPCSAEVAMRVQDALVAEGTLYLAELYDKADCRPDEVFKLIADGLLVAEVDFSALSEPTRCRVFRDTAVRDFERARQRPAPFSMPGVIDIKVGAHLMYDQQPYKVVLVGGTKVILEAEDGKSVEVELETLEKLVAQQNLLMTDDASLSQEPVRLSDYTEDELKMALSRLNGLENVSRPNRNQRRHLKALGLAKLAGTDELVALVPRLRDRGNRNPRLTAEQEVAMDQVIREDYLTSSAPNARHCHRQLVILCAQLGIKAPSYPTLIERVKTLPQQKSDRARHGNRVAYQNAEFVNVLHADTPVHGSRAFQYVHMDHTELDIEQVSAKNGKRLGRPWLSIAIDAFTRRILGLYLSFDPPSYRSNMMLLRDIVRRHRRLPQFIVVDNGADFRSEDFKHFCALMRIHLRFRPAGHPRHGSVMERIFGRAHTEYVHNLAGNTKAMKAVRSTTGKFLPSRLAEWTLEAMYYGLEYWAFTYYDNEVHSTLGLSPHDAFMRSQALSGSREHRIVTLTRDFLILTCPTVSRAGQRTVDRQLGIKVHANYFYWCPEFRDPKLHGKKLPVRYDPWDGATVYVQIDKRWVPAQCKALVSLGQLTEKERELLSQEMRAHYRMDDNDEPSLQRLTEFMRVFTPEGAMALAFQRQQENRALYQGMGIGAITPSVGKPLLGSAPVQLLPSTPMTAPVTGEVTTYQPVTAPQSQPCSDAGDTPEFDTF</sequence>
<organism evidence="3 4">
    <name type="scientific">Chromobacterium phragmitis</name>
    <dbReference type="NCBI Taxonomy" id="2202141"/>
    <lineage>
        <taxon>Bacteria</taxon>
        <taxon>Pseudomonadati</taxon>
        <taxon>Pseudomonadota</taxon>
        <taxon>Betaproteobacteria</taxon>
        <taxon>Neisseriales</taxon>
        <taxon>Chromobacteriaceae</taxon>
        <taxon>Chromobacterium</taxon>
    </lineage>
</organism>
<accession>A0A344UHA4</accession>
<dbReference type="InterPro" id="IPR001584">
    <property type="entry name" value="Integrase_cat-core"/>
</dbReference>
<dbReference type="Pfam" id="PF09299">
    <property type="entry name" value="Mu-transpos_C"/>
    <property type="match status" value="1"/>
</dbReference>
<dbReference type="GO" id="GO:0003676">
    <property type="term" value="F:nucleic acid binding"/>
    <property type="evidence" value="ECO:0007669"/>
    <property type="project" value="InterPro"/>
</dbReference>
<dbReference type="InterPro" id="IPR015126">
    <property type="entry name" value="Mu_I-gamma"/>
</dbReference>
<dbReference type="RefSeq" id="WP_114073184.1">
    <property type="nucleotide sequence ID" value="NZ_CP029554.1"/>
</dbReference>
<protein>
    <submittedName>
        <fullName evidence="3">Integrase</fullName>
    </submittedName>
</protein>
<dbReference type="KEGG" id="chrb:DK843_10285"/>
<dbReference type="Gene3D" id="1.10.10.60">
    <property type="entry name" value="Homeodomain-like"/>
    <property type="match status" value="1"/>
</dbReference>
<dbReference type="InterPro" id="IPR036397">
    <property type="entry name" value="RNaseH_sf"/>
</dbReference>
<feature type="domain" description="Integrase catalytic" evidence="2">
    <location>
        <begin position="487"/>
        <end position="685"/>
    </location>
</feature>
<dbReference type="Proteomes" id="UP000252038">
    <property type="component" value="Chromosome"/>
</dbReference>
<dbReference type="InterPro" id="IPR012337">
    <property type="entry name" value="RNaseH-like_sf"/>
</dbReference>
<dbReference type="InterPro" id="IPR015378">
    <property type="entry name" value="Transposase-like_Mu_C"/>
</dbReference>
<dbReference type="AlphaFoldDB" id="A0A344UHA4"/>
<evidence type="ECO:0000313" key="3">
    <source>
        <dbReference type="EMBL" id="AXE34652.1"/>
    </source>
</evidence>
<proteinExistence type="predicted"/>
<name>A0A344UHA4_9NEIS</name>
<dbReference type="Pfam" id="PF00665">
    <property type="entry name" value="rve"/>
    <property type="match status" value="1"/>
</dbReference>
<dbReference type="SUPFAM" id="SSF53098">
    <property type="entry name" value="Ribonuclease H-like"/>
    <property type="match status" value="1"/>
</dbReference>
<feature type="region of interest" description="Disordered" evidence="1">
    <location>
        <begin position="881"/>
        <end position="901"/>
    </location>
</feature>
<evidence type="ECO:0000313" key="4">
    <source>
        <dbReference type="Proteomes" id="UP000252038"/>
    </source>
</evidence>
<dbReference type="PROSITE" id="PS50994">
    <property type="entry name" value="INTEGRASE"/>
    <property type="match status" value="1"/>
</dbReference>
<gene>
    <name evidence="3" type="ORF">DK843_10285</name>
</gene>
<reference evidence="3 4" key="1">
    <citation type="submission" date="2018-05" db="EMBL/GenBank/DDBJ databases">
        <title>Genome sequencing, assembly and analysis of the novel insecticidal bacterium, Chromobacterium phragmitis.</title>
        <authorList>
            <person name="Sparks M.E."/>
            <person name="Blackburn M.B."/>
            <person name="Gundersen-Rindal D.E."/>
        </authorList>
    </citation>
    <scope>NUCLEOTIDE SEQUENCE [LARGE SCALE GENOMIC DNA]</scope>
    <source>
        <strain evidence="3">IIBBL 274-1</strain>
    </source>
</reference>
<evidence type="ECO:0000259" key="2">
    <source>
        <dbReference type="PROSITE" id="PS50994"/>
    </source>
</evidence>
<evidence type="ECO:0000256" key="1">
    <source>
        <dbReference type="SAM" id="MobiDB-lite"/>
    </source>
</evidence>
<dbReference type="Gene3D" id="3.30.420.10">
    <property type="entry name" value="Ribonuclease H-like superfamily/Ribonuclease H"/>
    <property type="match status" value="1"/>
</dbReference>
<dbReference type="Pfam" id="PF09039">
    <property type="entry name" value="HTH_Tnp_Mu_2"/>
    <property type="match status" value="1"/>
</dbReference>
<dbReference type="EMBL" id="CP029554">
    <property type="protein sequence ID" value="AXE34652.1"/>
    <property type="molecule type" value="Genomic_DNA"/>
</dbReference>
<dbReference type="GO" id="GO:0015074">
    <property type="term" value="P:DNA integration"/>
    <property type="evidence" value="ECO:0007669"/>
    <property type="project" value="InterPro"/>
</dbReference>